<accession>A0A371D2R2</accession>
<feature type="region of interest" description="Disordered" evidence="1">
    <location>
        <begin position="69"/>
        <end position="94"/>
    </location>
</feature>
<gene>
    <name evidence="2" type="ORF">OH76DRAFT_819492</name>
</gene>
<proteinExistence type="predicted"/>
<dbReference type="Proteomes" id="UP000256964">
    <property type="component" value="Unassembled WGS sequence"/>
</dbReference>
<evidence type="ECO:0000313" key="2">
    <source>
        <dbReference type="EMBL" id="RDX46802.1"/>
    </source>
</evidence>
<dbReference type="AlphaFoldDB" id="A0A371D2R2"/>
<keyword evidence="3" id="KW-1185">Reference proteome</keyword>
<name>A0A371D2R2_9APHY</name>
<feature type="compositionally biased region" description="Basic and acidic residues" evidence="1">
    <location>
        <begin position="69"/>
        <end position="83"/>
    </location>
</feature>
<feature type="region of interest" description="Disordered" evidence="1">
    <location>
        <begin position="30"/>
        <end position="55"/>
    </location>
</feature>
<organism evidence="2 3">
    <name type="scientific">Lentinus brumalis</name>
    <dbReference type="NCBI Taxonomy" id="2498619"/>
    <lineage>
        <taxon>Eukaryota</taxon>
        <taxon>Fungi</taxon>
        <taxon>Dikarya</taxon>
        <taxon>Basidiomycota</taxon>
        <taxon>Agaricomycotina</taxon>
        <taxon>Agaricomycetes</taxon>
        <taxon>Polyporales</taxon>
        <taxon>Polyporaceae</taxon>
        <taxon>Lentinus</taxon>
    </lineage>
</organism>
<protein>
    <submittedName>
        <fullName evidence="2">Uncharacterized protein</fullName>
    </submittedName>
</protein>
<dbReference type="EMBL" id="KZ857424">
    <property type="protein sequence ID" value="RDX46802.1"/>
    <property type="molecule type" value="Genomic_DNA"/>
</dbReference>
<sequence>MVDGEGCEVAEPCPCTARWRSSYVYSPRVGSSDAPQRHSATCCAGSLPTSSRRPGRVPLVEDAYADHVGERAQHPRGPSDRFAADPTIRQPNGPVRLSRFPAGDAPPLRVPFLELRVWGVVSTLTGRWCDVRIHTLVVVRGKRDDTSSPSLGDRLRCEGSSHYVLGILRPGSVLFLGLSASH</sequence>
<reference evidence="2 3" key="1">
    <citation type="journal article" date="2018" name="Biotechnol. Biofuels">
        <title>Integrative visual omics of the white-rot fungus Polyporus brumalis exposes the biotechnological potential of its oxidative enzymes for delignifying raw plant biomass.</title>
        <authorList>
            <person name="Miyauchi S."/>
            <person name="Rancon A."/>
            <person name="Drula E."/>
            <person name="Hage H."/>
            <person name="Chaduli D."/>
            <person name="Favel A."/>
            <person name="Grisel S."/>
            <person name="Henrissat B."/>
            <person name="Herpoel-Gimbert I."/>
            <person name="Ruiz-Duenas F.J."/>
            <person name="Chevret D."/>
            <person name="Hainaut M."/>
            <person name="Lin J."/>
            <person name="Wang M."/>
            <person name="Pangilinan J."/>
            <person name="Lipzen A."/>
            <person name="Lesage-Meessen L."/>
            <person name="Navarro D."/>
            <person name="Riley R."/>
            <person name="Grigoriev I.V."/>
            <person name="Zhou S."/>
            <person name="Raouche S."/>
            <person name="Rosso M.N."/>
        </authorList>
    </citation>
    <scope>NUCLEOTIDE SEQUENCE [LARGE SCALE GENOMIC DNA]</scope>
    <source>
        <strain evidence="2 3">BRFM 1820</strain>
    </source>
</reference>
<evidence type="ECO:0000256" key="1">
    <source>
        <dbReference type="SAM" id="MobiDB-lite"/>
    </source>
</evidence>
<evidence type="ECO:0000313" key="3">
    <source>
        <dbReference type="Proteomes" id="UP000256964"/>
    </source>
</evidence>